<reference evidence="4" key="2">
    <citation type="submission" date="2015-01" db="EMBL/GenBank/DDBJ databases">
        <title>Evolutionary Origins and Diversification of the Mycorrhizal Mutualists.</title>
        <authorList>
            <consortium name="DOE Joint Genome Institute"/>
            <consortium name="Mycorrhizal Genomics Consortium"/>
            <person name="Kohler A."/>
            <person name="Kuo A."/>
            <person name="Nagy L.G."/>
            <person name="Floudas D."/>
            <person name="Copeland A."/>
            <person name="Barry K.W."/>
            <person name="Cichocki N."/>
            <person name="Veneault-Fourrey C."/>
            <person name="LaButti K."/>
            <person name="Lindquist E.A."/>
            <person name="Lipzen A."/>
            <person name="Lundell T."/>
            <person name="Morin E."/>
            <person name="Murat C."/>
            <person name="Riley R."/>
            <person name="Ohm R."/>
            <person name="Sun H."/>
            <person name="Tunlid A."/>
            <person name="Henrissat B."/>
            <person name="Grigoriev I.V."/>
            <person name="Hibbett D.S."/>
            <person name="Martin F."/>
        </authorList>
    </citation>
    <scope>NUCLEOTIDE SEQUENCE [LARGE SCALE GENOMIC DNA]</scope>
    <source>
        <strain evidence="4">ATCC 200175</strain>
    </source>
</reference>
<feature type="transmembrane region" description="Helical" evidence="1">
    <location>
        <begin position="194"/>
        <end position="218"/>
    </location>
</feature>
<feature type="signal peptide" evidence="2">
    <location>
        <begin position="1"/>
        <end position="17"/>
    </location>
</feature>
<keyword evidence="1" id="KW-0472">Membrane</keyword>
<keyword evidence="1" id="KW-0812">Transmembrane</keyword>
<dbReference type="HOGENOM" id="CLU_022883_3_1_1"/>
<dbReference type="PANTHER" id="PTHR35043">
    <property type="entry name" value="TRANSCRIPTION FACTOR DOMAIN-CONTAINING PROTEIN"/>
    <property type="match status" value="1"/>
</dbReference>
<organism evidence="3 4">
    <name type="scientific">Paxillus involutus ATCC 200175</name>
    <dbReference type="NCBI Taxonomy" id="664439"/>
    <lineage>
        <taxon>Eukaryota</taxon>
        <taxon>Fungi</taxon>
        <taxon>Dikarya</taxon>
        <taxon>Basidiomycota</taxon>
        <taxon>Agaricomycotina</taxon>
        <taxon>Agaricomycetes</taxon>
        <taxon>Agaricomycetidae</taxon>
        <taxon>Boletales</taxon>
        <taxon>Paxilineae</taxon>
        <taxon>Paxillaceae</taxon>
        <taxon>Paxillus</taxon>
    </lineage>
</organism>
<reference evidence="3 4" key="1">
    <citation type="submission" date="2014-06" db="EMBL/GenBank/DDBJ databases">
        <authorList>
            <consortium name="DOE Joint Genome Institute"/>
            <person name="Kuo A."/>
            <person name="Kohler A."/>
            <person name="Nagy L.G."/>
            <person name="Floudas D."/>
            <person name="Copeland A."/>
            <person name="Barry K.W."/>
            <person name="Cichocki N."/>
            <person name="Veneault-Fourrey C."/>
            <person name="LaButti K."/>
            <person name="Lindquist E.A."/>
            <person name="Lipzen A."/>
            <person name="Lundell T."/>
            <person name="Morin E."/>
            <person name="Murat C."/>
            <person name="Sun H."/>
            <person name="Tunlid A."/>
            <person name="Henrissat B."/>
            <person name="Grigoriev I.V."/>
            <person name="Hibbett D.S."/>
            <person name="Martin F."/>
            <person name="Nordberg H.P."/>
            <person name="Cantor M.N."/>
            <person name="Hua S.X."/>
        </authorList>
    </citation>
    <scope>NUCLEOTIDE SEQUENCE [LARGE SCALE GENOMIC DNA]</scope>
    <source>
        <strain evidence="3 4">ATCC 200175</strain>
    </source>
</reference>
<feature type="transmembrane region" description="Helical" evidence="1">
    <location>
        <begin position="230"/>
        <end position="251"/>
    </location>
</feature>
<accession>A0A0C9TYI6</accession>
<gene>
    <name evidence="3" type="ORF">PAXINDRAFT_83098</name>
</gene>
<dbReference type="OrthoDB" id="9451547at2759"/>
<keyword evidence="4" id="KW-1185">Reference proteome</keyword>
<keyword evidence="1" id="KW-1133">Transmembrane helix</keyword>
<dbReference type="PANTHER" id="PTHR35043:SF7">
    <property type="entry name" value="TRANSCRIPTION FACTOR DOMAIN-CONTAINING PROTEIN"/>
    <property type="match status" value="1"/>
</dbReference>
<dbReference type="AlphaFoldDB" id="A0A0C9TYI6"/>
<feature type="chain" id="PRO_5002214027" evidence="2">
    <location>
        <begin position="18"/>
        <end position="261"/>
    </location>
</feature>
<keyword evidence="2" id="KW-0732">Signal</keyword>
<evidence type="ECO:0000313" key="4">
    <source>
        <dbReference type="Proteomes" id="UP000053647"/>
    </source>
</evidence>
<sequence length="261" mass="29141">MLPVLFFFSLLLQPAEAAPTSGAESPVPDPTSPNYRSAASILGTCALTLLICIWNVAYPNVTHEKGWYKAPLYRWALGISALLTPEISTTRAYSEWVYAGRIKEEFREYRWTRSHGFFVLMGGFVVHAEGGGRLLKTPEDLQHPMGDGLIHPYAWITKEEINDRSKSDGLGNTLLVLQLSWFILQVIAHGANGLAITLVEIGTLTLAALSLPLFFFWWSKPVAVECPHILYFRFVTFGNIKVTTNIILLTFRLRDGSSKPV</sequence>
<dbReference type="EMBL" id="KN819365">
    <property type="protein sequence ID" value="KIJ12356.1"/>
    <property type="molecule type" value="Genomic_DNA"/>
</dbReference>
<name>A0A0C9TYI6_PAXIN</name>
<feature type="transmembrane region" description="Helical" evidence="1">
    <location>
        <begin position="169"/>
        <end position="188"/>
    </location>
</feature>
<protein>
    <submittedName>
        <fullName evidence="3">Uncharacterized protein</fullName>
    </submittedName>
</protein>
<feature type="transmembrane region" description="Helical" evidence="1">
    <location>
        <begin position="41"/>
        <end position="58"/>
    </location>
</feature>
<evidence type="ECO:0000256" key="1">
    <source>
        <dbReference type="SAM" id="Phobius"/>
    </source>
</evidence>
<evidence type="ECO:0000313" key="3">
    <source>
        <dbReference type="EMBL" id="KIJ12356.1"/>
    </source>
</evidence>
<proteinExistence type="predicted"/>
<dbReference type="Proteomes" id="UP000053647">
    <property type="component" value="Unassembled WGS sequence"/>
</dbReference>
<evidence type="ECO:0000256" key="2">
    <source>
        <dbReference type="SAM" id="SignalP"/>
    </source>
</evidence>